<keyword evidence="1" id="KW-0456">Lyase</keyword>
<proteinExistence type="predicted"/>
<evidence type="ECO:0000313" key="1">
    <source>
        <dbReference type="EMBL" id="TXY90211.1"/>
    </source>
</evidence>
<name>A0A5C9SSH6_VIBCL</name>
<dbReference type="RefSeq" id="WP_000412928.1">
    <property type="nucleotide sequence ID" value="NZ_JACYQJ010000360.1"/>
</dbReference>
<accession>A0A5C9SSH6</accession>
<reference evidence="1 2" key="1">
    <citation type="submission" date="2019-06" db="EMBL/GenBank/DDBJ databases">
        <title>Vibrio cholerae phylogeny based on whole-genome sequencing reveals genetic diversity and population strucutre.</title>
        <authorList>
            <person name="Zhiqiu Y."/>
            <person name="Bin L."/>
            <person name="Lingyan J."/>
        </authorList>
    </citation>
    <scope>NUCLEOTIDE SEQUENCE [LARGE SCALE GENOMIC DNA]</scope>
    <source>
        <strain evidence="1 2">N2768</strain>
    </source>
</reference>
<dbReference type="GO" id="GO:0003676">
    <property type="term" value="F:nucleic acid binding"/>
    <property type="evidence" value="ECO:0007669"/>
    <property type="project" value="InterPro"/>
</dbReference>
<dbReference type="EMBL" id="VSGZ01000041">
    <property type="protein sequence ID" value="TXY90211.1"/>
    <property type="molecule type" value="Genomic_DNA"/>
</dbReference>
<dbReference type="Gene3D" id="3.40.1350.10">
    <property type="match status" value="1"/>
</dbReference>
<organism evidence="1 2">
    <name type="scientific">Vibrio cholerae</name>
    <dbReference type="NCBI Taxonomy" id="666"/>
    <lineage>
        <taxon>Bacteria</taxon>
        <taxon>Pseudomonadati</taxon>
        <taxon>Pseudomonadota</taxon>
        <taxon>Gammaproteobacteria</taxon>
        <taxon>Vibrionales</taxon>
        <taxon>Vibrionaceae</taxon>
        <taxon>Vibrio</taxon>
    </lineage>
</organism>
<dbReference type="SUPFAM" id="SSF52980">
    <property type="entry name" value="Restriction endonuclease-like"/>
    <property type="match status" value="1"/>
</dbReference>
<sequence length="150" mass="16761">MEKLEPNLVGVTGEYYVAAELSRRGYIASITLRNSRGIDIVASNSDASKSITVQVKTNSDGSAKWVVNRKSEDFYSANHFYIFVSLKPLSEQPPVYHVVPSEHVAKTIKVGHQNWLSGTKKDGSPRKDSTMRKFEDLEGEFVGQWQLLGL</sequence>
<dbReference type="AlphaFoldDB" id="A0A5C9SSH6"/>
<dbReference type="InterPro" id="IPR011856">
    <property type="entry name" value="tRNA_endonuc-like_dom_sf"/>
</dbReference>
<evidence type="ECO:0000313" key="2">
    <source>
        <dbReference type="Proteomes" id="UP000323583"/>
    </source>
</evidence>
<protein>
    <submittedName>
        <fullName evidence="1">Aspartate ammonia-lyase</fullName>
    </submittedName>
</protein>
<gene>
    <name evidence="1" type="ORF">FXE67_15545</name>
</gene>
<comment type="caution">
    <text evidence="1">The sequence shown here is derived from an EMBL/GenBank/DDBJ whole genome shotgun (WGS) entry which is preliminary data.</text>
</comment>
<dbReference type="Proteomes" id="UP000323583">
    <property type="component" value="Unassembled WGS sequence"/>
</dbReference>
<dbReference type="InterPro" id="IPR011335">
    <property type="entry name" value="Restrct_endonuc-II-like"/>
</dbReference>
<dbReference type="GO" id="GO:0016829">
    <property type="term" value="F:lyase activity"/>
    <property type="evidence" value="ECO:0007669"/>
    <property type="project" value="UniProtKB-KW"/>
</dbReference>